<evidence type="ECO:0000313" key="3">
    <source>
        <dbReference type="Proteomes" id="UP000006882"/>
    </source>
</evidence>
<dbReference type="PANTHER" id="PTHR38926">
    <property type="entry name" value="F-BOX DOMAIN CONTAINING PROTEIN, EXPRESSED"/>
    <property type="match status" value="1"/>
</dbReference>
<keyword evidence="3" id="KW-1185">Reference proteome</keyword>
<dbReference type="PROSITE" id="PS50181">
    <property type="entry name" value="FBOX"/>
    <property type="match status" value="1"/>
</dbReference>
<feature type="domain" description="F-box" evidence="1">
    <location>
        <begin position="33"/>
        <end position="80"/>
    </location>
</feature>
<dbReference type="AlphaFoldDB" id="A0A251PHQ1"/>
<dbReference type="Pfam" id="PF13516">
    <property type="entry name" value="LRR_6"/>
    <property type="match status" value="1"/>
</dbReference>
<protein>
    <recommendedName>
        <fullName evidence="1">F-box domain-containing protein</fullName>
    </recommendedName>
</protein>
<name>A0A251PHQ1_PRUPE</name>
<dbReference type="GO" id="GO:1905761">
    <property type="term" value="F:SCF ubiquitin ligase complex binding"/>
    <property type="evidence" value="ECO:0000318"/>
    <property type="project" value="GO_Central"/>
</dbReference>
<dbReference type="InterPro" id="IPR032675">
    <property type="entry name" value="LRR_dom_sf"/>
</dbReference>
<dbReference type="SUPFAM" id="SSF81383">
    <property type="entry name" value="F-box domain"/>
    <property type="match status" value="1"/>
</dbReference>
<sequence length="296" mass="33615">MKPRYPASAPLLLPLFLSQRAPPTKTQTAPGRGRKWAELPDDVTASILLRLGAIEILTSAQMVCVMWRDICRDPLTWRTIDMRVDPDDQRHIGYDFEKMCSHAIDRSSGNLIDINVDHFGTDELLKYITDRGIKRLRLAHCYDITNEGLSFETSDLEISYCPFSHEPIDVVGASCPLLKSFKFNKRWYRWPHEESNDDALAIAGTMHDLRHLQLLGNKLTNDGLQAILDRCPHLESLDLRRCSNLKLGGKSGRRCAERIKKLRLPDDPIDNSELVYNSVFKCMPNRASERGGGKSP</sequence>
<dbReference type="InterPro" id="IPR001810">
    <property type="entry name" value="F-box_dom"/>
</dbReference>
<gene>
    <name evidence="2" type="ORF">PRUPE_4G087900</name>
</gene>
<dbReference type="Gene3D" id="3.80.10.10">
    <property type="entry name" value="Ribonuclease Inhibitor"/>
    <property type="match status" value="1"/>
</dbReference>
<reference evidence="2 3" key="1">
    <citation type="journal article" date="2013" name="Nat. Genet.">
        <title>The high-quality draft genome of peach (Prunus persica) identifies unique patterns of genetic diversity, domestication and genome evolution.</title>
        <authorList>
            <consortium name="International Peach Genome Initiative"/>
            <person name="Verde I."/>
            <person name="Abbott A.G."/>
            <person name="Scalabrin S."/>
            <person name="Jung S."/>
            <person name="Shu S."/>
            <person name="Marroni F."/>
            <person name="Zhebentyayeva T."/>
            <person name="Dettori M.T."/>
            <person name="Grimwood J."/>
            <person name="Cattonaro F."/>
            <person name="Zuccolo A."/>
            <person name="Rossini L."/>
            <person name="Jenkins J."/>
            <person name="Vendramin E."/>
            <person name="Meisel L.A."/>
            <person name="Decroocq V."/>
            <person name="Sosinski B."/>
            <person name="Prochnik S."/>
            <person name="Mitros T."/>
            <person name="Policriti A."/>
            <person name="Cipriani G."/>
            <person name="Dondini L."/>
            <person name="Ficklin S."/>
            <person name="Goodstein D.M."/>
            <person name="Xuan P."/>
            <person name="Del Fabbro C."/>
            <person name="Aramini V."/>
            <person name="Copetti D."/>
            <person name="Gonzalez S."/>
            <person name="Horner D.S."/>
            <person name="Falchi R."/>
            <person name="Lucas S."/>
            <person name="Mica E."/>
            <person name="Maldonado J."/>
            <person name="Lazzari B."/>
            <person name="Bielenberg D."/>
            <person name="Pirona R."/>
            <person name="Miculan M."/>
            <person name="Barakat A."/>
            <person name="Testolin R."/>
            <person name="Stella A."/>
            <person name="Tartarini S."/>
            <person name="Tonutti P."/>
            <person name="Arus P."/>
            <person name="Orellana A."/>
            <person name="Wells C."/>
            <person name="Main D."/>
            <person name="Vizzotto G."/>
            <person name="Silva H."/>
            <person name="Salamini F."/>
            <person name="Schmutz J."/>
            <person name="Morgante M."/>
            <person name="Rokhsar D.S."/>
        </authorList>
    </citation>
    <scope>NUCLEOTIDE SEQUENCE [LARGE SCALE GENOMIC DNA]</scope>
    <source>
        <strain evidence="3">cv. Nemared</strain>
    </source>
</reference>
<dbReference type="Pfam" id="PF12937">
    <property type="entry name" value="F-box-like"/>
    <property type="match status" value="1"/>
</dbReference>
<proteinExistence type="predicted"/>
<dbReference type="CDD" id="cd22164">
    <property type="entry name" value="F-box_AtSKIP19-like"/>
    <property type="match status" value="1"/>
</dbReference>
<dbReference type="InterPro" id="IPR036047">
    <property type="entry name" value="F-box-like_dom_sf"/>
</dbReference>
<dbReference type="Gramene" id="ONI11104">
    <property type="protein sequence ID" value="ONI11104"/>
    <property type="gene ID" value="PRUPE_4G087900"/>
</dbReference>
<dbReference type="InterPro" id="IPR001611">
    <property type="entry name" value="Leu-rich_rpt"/>
</dbReference>
<evidence type="ECO:0000313" key="2">
    <source>
        <dbReference type="EMBL" id="ONI11104.1"/>
    </source>
</evidence>
<dbReference type="Proteomes" id="UP000006882">
    <property type="component" value="Chromosome G4"/>
</dbReference>
<dbReference type="EMBL" id="CM007654">
    <property type="protein sequence ID" value="ONI11104.1"/>
    <property type="molecule type" value="Genomic_DNA"/>
</dbReference>
<dbReference type="PANTHER" id="PTHR38926:SF2">
    <property type="entry name" value="F-BOX_LRR-REPEAT PROTEIN 21-RELATED"/>
    <property type="match status" value="1"/>
</dbReference>
<evidence type="ECO:0000259" key="1">
    <source>
        <dbReference type="PROSITE" id="PS50181"/>
    </source>
</evidence>
<dbReference type="Gene3D" id="1.20.1280.50">
    <property type="match status" value="1"/>
</dbReference>
<accession>A0A251PHQ1</accession>
<organism evidence="2 3">
    <name type="scientific">Prunus persica</name>
    <name type="common">Peach</name>
    <name type="synonym">Amygdalus persica</name>
    <dbReference type="NCBI Taxonomy" id="3760"/>
    <lineage>
        <taxon>Eukaryota</taxon>
        <taxon>Viridiplantae</taxon>
        <taxon>Streptophyta</taxon>
        <taxon>Embryophyta</taxon>
        <taxon>Tracheophyta</taxon>
        <taxon>Spermatophyta</taxon>
        <taxon>Magnoliopsida</taxon>
        <taxon>eudicotyledons</taxon>
        <taxon>Gunneridae</taxon>
        <taxon>Pentapetalae</taxon>
        <taxon>rosids</taxon>
        <taxon>fabids</taxon>
        <taxon>Rosales</taxon>
        <taxon>Rosaceae</taxon>
        <taxon>Amygdaloideae</taxon>
        <taxon>Amygdaleae</taxon>
        <taxon>Prunus</taxon>
    </lineage>
</organism>
<dbReference type="SUPFAM" id="SSF52047">
    <property type="entry name" value="RNI-like"/>
    <property type="match status" value="1"/>
</dbReference>